<evidence type="ECO:0000256" key="1">
    <source>
        <dbReference type="ARBA" id="ARBA00022630"/>
    </source>
</evidence>
<dbReference type="AlphaFoldDB" id="A0AAF1JZJ1"/>
<dbReference type="GO" id="GO:0003677">
    <property type="term" value="F:DNA binding"/>
    <property type="evidence" value="ECO:0007669"/>
    <property type="project" value="TreeGrafter"/>
</dbReference>
<dbReference type="Proteomes" id="UP001196068">
    <property type="component" value="Unassembled WGS sequence"/>
</dbReference>
<dbReference type="RefSeq" id="WP_211874685.1">
    <property type="nucleotide sequence ID" value="NZ_JAAEDH010000013.1"/>
</dbReference>
<feature type="binding site" evidence="3">
    <location>
        <position position="73"/>
    </location>
    <ligand>
        <name>FAD</name>
        <dbReference type="ChEBI" id="CHEBI:57692"/>
    </ligand>
</feature>
<keyword evidence="1 3" id="KW-0285">Flavoprotein</keyword>
<evidence type="ECO:0000313" key="6">
    <source>
        <dbReference type="Proteomes" id="UP001196068"/>
    </source>
</evidence>
<evidence type="ECO:0000313" key="5">
    <source>
        <dbReference type="EMBL" id="MBR0655838.1"/>
    </source>
</evidence>
<feature type="domain" description="Cryptochrome/DNA photolyase FAD-binding" evidence="4">
    <location>
        <begin position="73"/>
        <end position="200"/>
    </location>
</feature>
<evidence type="ECO:0000259" key="4">
    <source>
        <dbReference type="Pfam" id="PF03441"/>
    </source>
</evidence>
<proteinExistence type="predicted"/>
<comment type="cofactor">
    <cofactor evidence="3">
        <name>FAD</name>
        <dbReference type="ChEBI" id="CHEBI:57692"/>
    </cofactor>
    <text evidence="3">Binds 1 FAD per subunit.</text>
</comment>
<dbReference type="Pfam" id="PF03441">
    <property type="entry name" value="FAD_binding_7"/>
    <property type="match status" value="1"/>
</dbReference>
<reference evidence="5" key="2">
    <citation type="journal article" date="2021" name="Syst. Appl. Microbiol.">
        <title>Roseomonas hellenica sp. nov., isolated from roots of wild-growing Alkanna tinctoria.</title>
        <authorList>
            <person name="Rat A."/>
            <person name="Naranjo H.D."/>
            <person name="Lebbe L."/>
            <person name="Cnockaert M."/>
            <person name="Krigas N."/>
            <person name="Grigoriadou K."/>
            <person name="Maloupa E."/>
            <person name="Willems A."/>
        </authorList>
    </citation>
    <scope>NUCLEOTIDE SEQUENCE</scope>
    <source>
        <strain evidence="5">LMG 28251</strain>
    </source>
</reference>
<evidence type="ECO:0000256" key="2">
    <source>
        <dbReference type="ARBA" id="ARBA00022827"/>
    </source>
</evidence>
<gene>
    <name evidence="5" type="ORF">GXW79_12220</name>
</gene>
<feature type="binding site" evidence="3">
    <location>
        <begin position="169"/>
        <end position="171"/>
    </location>
    <ligand>
        <name>FAD</name>
        <dbReference type="ChEBI" id="CHEBI:57692"/>
    </ligand>
</feature>
<dbReference type="PANTHER" id="PTHR11455:SF9">
    <property type="entry name" value="CRYPTOCHROME CIRCADIAN CLOCK 5 ISOFORM X1"/>
    <property type="match status" value="1"/>
</dbReference>
<dbReference type="Gene3D" id="1.10.579.10">
    <property type="entry name" value="DNA Cyclobutane Dipyrimidine Photolyase, subunit A, domain 3"/>
    <property type="match status" value="1"/>
</dbReference>
<feature type="binding site" evidence="3">
    <location>
        <position position="24"/>
    </location>
    <ligand>
        <name>FAD</name>
        <dbReference type="ChEBI" id="CHEBI:57692"/>
    </ligand>
</feature>
<organism evidence="5 6">
    <name type="scientific">Plastoroseomonas arctica</name>
    <dbReference type="NCBI Taxonomy" id="1509237"/>
    <lineage>
        <taxon>Bacteria</taxon>
        <taxon>Pseudomonadati</taxon>
        <taxon>Pseudomonadota</taxon>
        <taxon>Alphaproteobacteria</taxon>
        <taxon>Acetobacterales</taxon>
        <taxon>Acetobacteraceae</taxon>
        <taxon>Plastoroseomonas</taxon>
    </lineage>
</organism>
<dbReference type="InterPro" id="IPR005101">
    <property type="entry name" value="Cryptochr/Photolyase_FAD-bd"/>
</dbReference>
<dbReference type="SUPFAM" id="SSF48173">
    <property type="entry name" value="Cryptochrome/photolyase FAD-binding domain"/>
    <property type="match status" value="1"/>
</dbReference>
<accession>A0AAF1JZJ1</accession>
<dbReference type="InterPro" id="IPR036134">
    <property type="entry name" value="Crypto/Photolyase_FAD-like_sf"/>
</dbReference>
<dbReference type="GO" id="GO:0003904">
    <property type="term" value="F:deoxyribodipyrimidine photo-lyase activity"/>
    <property type="evidence" value="ECO:0007669"/>
    <property type="project" value="TreeGrafter"/>
</dbReference>
<comment type="caution">
    <text evidence="5">The sequence shown here is derived from an EMBL/GenBank/DDBJ whole genome shotgun (WGS) entry which is preliminary data.</text>
</comment>
<dbReference type="InterPro" id="IPR002081">
    <property type="entry name" value="Cryptochrome/DNA_photolyase_1"/>
</dbReference>
<keyword evidence="6" id="KW-1185">Reference proteome</keyword>
<keyword evidence="2 3" id="KW-0274">FAD</keyword>
<dbReference type="EMBL" id="JAAEDH010000013">
    <property type="protein sequence ID" value="MBR0655838.1"/>
    <property type="molecule type" value="Genomic_DNA"/>
</dbReference>
<dbReference type="Gene3D" id="1.25.40.80">
    <property type="match status" value="1"/>
</dbReference>
<sequence length="391" mass="42598">MMTPSRAAGLARLARFAPRMGRAYAEGRNHDPGAGADRDVSLLSPWVRHRLVMEHELVLAALDAHGAEGAEKFIHEVFWRSYWKGWLELRPGVWASYRTELAAAEATSDYVAAVAGETGIACFDAWARELRETGYLHNHARMWFASIWIFTLRLPWVLGADFFLRHLLDGDAASNTLSWRWVAGIQTRGNPYAARADNIARFTAGRFNPVGQLNETPTAIAAPEPPPPMRLAPGDIPPDGPVGLLLHEDDLHPESLGLGAARVVALAGFALPARRSPRPVAAGVIGFTQAAMADALHRAEAHFGVPGEGLAIDGVVDWGLRTGLRDLVTPYAPVGWVADAMAPLGDALAAHGIRLHRVMRDWDAACWPLATKGFFAFREHIPSLIGRLVRP</sequence>
<protein>
    <recommendedName>
        <fullName evidence="4">Cryptochrome/DNA photolyase FAD-binding domain-containing protein</fullName>
    </recommendedName>
</protein>
<evidence type="ECO:0000256" key="3">
    <source>
        <dbReference type="PIRSR" id="PIRSR602081-1"/>
    </source>
</evidence>
<name>A0AAF1JZJ1_9PROT</name>
<dbReference type="PANTHER" id="PTHR11455">
    <property type="entry name" value="CRYPTOCHROME"/>
    <property type="match status" value="1"/>
</dbReference>
<dbReference type="GO" id="GO:0071949">
    <property type="term" value="F:FAD binding"/>
    <property type="evidence" value="ECO:0007669"/>
    <property type="project" value="TreeGrafter"/>
</dbReference>
<reference evidence="5" key="1">
    <citation type="submission" date="2020-01" db="EMBL/GenBank/DDBJ databases">
        <authorList>
            <person name="Rat A."/>
        </authorList>
    </citation>
    <scope>NUCLEOTIDE SEQUENCE</scope>
    <source>
        <strain evidence="5">LMG 28251</strain>
    </source>
</reference>